<dbReference type="InterPro" id="IPR034768">
    <property type="entry name" value="4FE4S_WBL"/>
</dbReference>
<dbReference type="RefSeq" id="WP_095795290.1">
    <property type="nucleotide sequence ID" value="NZ_NSFD01000058.1"/>
</dbReference>
<accession>A0A2A2ZB13</accession>
<proteinExistence type="predicted"/>
<organism evidence="3 4">
    <name type="scientific">Mycobacterium avium</name>
    <dbReference type="NCBI Taxonomy" id="1764"/>
    <lineage>
        <taxon>Bacteria</taxon>
        <taxon>Bacillati</taxon>
        <taxon>Actinomycetota</taxon>
        <taxon>Actinomycetes</taxon>
        <taxon>Mycobacteriales</taxon>
        <taxon>Mycobacteriaceae</taxon>
        <taxon>Mycobacterium</taxon>
        <taxon>Mycobacterium avium complex (MAC)</taxon>
    </lineage>
</organism>
<evidence type="ECO:0000259" key="2">
    <source>
        <dbReference type="PROSITE" id="PS51674"/>
    </source>
</evidence>
<dbReference type="AlphaFoldDB" id="A0A2A2ZB13"/>
<dbReference type="Proteomes" id="UP000217768">
    <property type="component" value="Unassembled WGS sequence"/>
</dbReference>
<dbReference type="Pfam" id="PF02467">
    <property type="entry name" value="Whib"/>
    <property type="match status" value="1"/>
</dbReference>
<dbReference type="PROSITE" id="PS51674">
    <property type="entry name" value="4FE4S_WBL"/>
    <property type="match status" value="1"/>
</dbReference>
<dbReference type="EMBL" id="NSFD01000058">
    <property type="protein sequence ID" value="PBA23649.1"/>
    <property type="molecule type" value="Genomic_DNA"/>
</dbReference>
<evidence type="ECO:0000256" key="1">
    <source>
        <dbReference type="SAM" id="MobiDB-lite"/>
    </source>
</evidence>
<feature type="region of interest" description="Disordered" evidence="1">
    <location>
        <begin position="1"/>
        <end position="46"/>
    </location>
</feature>
<protein>
    <submittedName>
        <fullName evidence="3">Transcription factor WhiB</fullName>
    </submittedName>
</protein>
<reference evidence="3 4" key="1">
    <citation type="submission" date="2017-08" db="EMBL/GenBank/DDBJ databases">
        <title>Phylogenetic analysis of Mycobacterium avium complex whole genomes.</title>
        <authorList>
            <person name="Caverly L.J."/>
            <person name="Spilker T."/>
            <person name="Lipuma J."/>
        </authorList>
    </citation>
    <scope>NUCLEOTIDE SEQUENCE [LARGE SCALE GENOMIC DNA]</scope>
    <source>
        <strain evidence="3 4">FLAC0165</strain>
    </source>
</reference>
<comment type="caution">
    <text evidence="3">The sequence shown here is derived from an EMBL/GenBank/DDBJ whole genome shotgun (WGS) entry which is preliminary data.</text>
</comment>
<evidence type="ECO:0000313" key="4">
    <source>
        <dbReference type="Proteomes" id="UP000217768"/>
    </source>
</evidence>
<evidence type="ECO:0000313" key="3">
    <source>
        <dbReference type="EMBL" id="PBA23649.1"/>
    </source>
</evidence>
<gene>
    <name evidence="3" type="ORF">CKJ66_27435</name>
</gene>
<feature type="domain" description="4Fe-4S Wbl-type" evidence="2">
    <location>
        <begin position="47"/>
        <end position="103"/>
    </location>
</feature>
<sequence>MSISRLTPELQAPPRASGHAGGRGRPPGRPHQAVLPKLHDEPERPTPCYYDPELWHPDEQKPNPEAMAACWGCFFQRQCAIKALKTNAEFGIWAGYRLAPGPGLEVSRAQLAIIAGREMGPPLSPGPETSAVLAGERVEDPAPEGATLAGITRDEINIKPDITPTPESVCDDDDLDVEDDDFRDDHSAVISLTNRHTLVRQCSNSPVQLALAFGHLSPAHAG</sequence>
<name>A0A2A2ZB13_MYCAV</name>